<sequence length="768" mass="83032">MTELKNNERELYLFKVRLSLLGALVFICFALLLARFVWLQVIKHSDYAAQAEDNRIAIVPIMPNRGLILDRNGVVLARNYSAYTLEITPSKLRIPLEEMIEQLSGLVEVTPKDRRRFRKLLEESKNFASVPLRTRLTDEEVARFTANRFRFPGVEVQARLFRNYPLGETASHVIGYIGRINQNEAKVLEASEDAANYNGTDYIGKEGLEKSYERRLHGVTGYEEVEVSAGGRAIRTLSRTAPTPGSNLILSIDIELQKIAEEAFGEWRGALVAIEPETGDVLAYVSRPGYDPNLFVDGIDAQSWNELNTSLDRPMVNRPLSGTYAPGSTFKPFMALAALELGKRTPSQAIADPGYMYLGNHKFRDDKVGGHGTVDLRKSIVVSCNTYYYQLGKDMGIDTIHDFMKPFGFGQKTGIDLENEKTGVLPSQEWKRARYKKNPAAGRWVGGDTISVSNGSGYNSYTPLQIAHAVANLANNGIVMKPHLVKIIEDGGTKARTLTVPKESYRIPLQQKNIDIIKDAMVGVTSEPGGTAYGVFKNVGYTVGGKTGTAQVVGIKANEKYNAASLAERLRDNSLFTAFAPADKPKIVLAMVVENAGFGAAVAAPIARKVLDYWLLGKRPTEKETTPVPKEDAEVLAPVEGPAAEEEAAAALERRAAQQGGAVGVAATAAPVPAGVTNPRTPAAPAANVSPGLIPERPKTQAVPGVPKSTQPNAPVTPPAQQPAPSAVLPARPAARAPAQQAVQAAVPAAPPVRAAVQQPAALPPRKE</sequence>
<feature type="binding site" evidence="14">
    <location>
        <position position="371"/>
    </location>
    <ligand>
        <name>Zn(2+)</name>
        <dbReference type="ChEBI" id="CHEBI:29105"/>
    </ligand>
</feature>
<feature type="domain" description="Penicillin-binding protein dimerisation" evidence="17">
    <location>
        <begin position="61"/>
        <end position="237"/>
    </location>
</feature>
<evidence type="ECO:0000256" key="1">
    <source>
        <dbReference type="ARBA" id="ARBA00004167"/>
    </source>
</evidence>
<dbReference type="InterPro" id="IPR001460">
    <property type="entry name" value="PCN-bd_Tpept"/>
</dbReference>
<keyword evidence="19" id="KW-1185">Reference proteome</keyword>
<keyword evidence="12 14" id="KW-0472">Membrane</keyword>
<protein>
    <recommendedName>
        <fullName evidence="14">Peptidoglycan D,D-transpeptidase MrdA</fullName>
        <ecNumber evidence="14">3.4.16.4</ecNumber>
    </recommendedName>
    <alternativeName>
        <fullName evidence="14">Penicillin-binding protein 2</fullName>
        <shortName evidence="14">PBP-2</shortName>
    </alternativeName>
</protein>
<keyword evidence="6 14" id="KW-0645">Protease</keyword>
<accession>A0ABZ1UN46</accession>
<evidence type="ECO:0000256" key="12">
    <source>
        <dbReference type="ARBA" id="ARBA00023136"/>
    </source>
</evidence>
<feature type="binding site" evidence="14">
    <location>
        <position position="352"/>
    </location>
    <ligand>
        <name>Zn(2+)</name>
        <dbReference type="ChEBI" id="CHEBI:29105"/>
    </ligand>
</feature>
<evidence type="ECO:0000256" key="3">
    <source>
        <dbReference type="ARBA" id="ARBA00022475"/>
    </source>
</evidence>
<evidence type="ECO:0000256" key="10">
    <source>
        <dbReference type="ARBA" id="ARBA00022984"/>
    </source>
</evidence>
<reference evidence="18 19" key="1">
    <citation type="journal article" date="2019" name="Int. J. Syst. Evol. Microbiol.">
        <title>The Draft Whole-Genome Sequence of the Antibiotic Producer Empedobacter haloabium ATCC 31962 Provides Indications for Its Taxonomic Reclassification.</title>
        <authorList>
            <person name="Miess H."/>
            <person name="Arlt P."/>
            <person name="Apel A.K."/>
            <person name="Weber T."/>
            <person name="Nieselt K."/>
            <person name="Hanssen F."/>
            <person name="Czemmel S."/>
            <person name="Nahnsen S."/>
            <person name="Gross H."/>
        </authorList>
    </citation>
    <scope>NUCLEOTIDE SEQUENCE [LARGE SCALE GENOMIC DNA]</scope>
    <source>
        <strain evidence="18 19">ATCC 31962</strain>
    </source>
</reference>
<comment type="pathway">
    <text evidence="14">Cell wall biogenesis; peptidoglycan biosynthesis.</text>
</comment>
<evidence type="ECO:0000256" key="5">
    <source>
        <dbReference type="ARBA" id="ARBA00022645"/>
    </source>
</evidence>
<keyword evidence="14" id="KW-0479">Metal-binding</keyword>
<keyword evidence="10 14" id="KW-0573">Peptidoglycan synthesis</keyword>
<feature type="transmembrane region" description="Helical" evidence="14">
    <location>
        <begin position="20"/>
        <end position="38"/>
    </location>
</feature>
<keyword evidence="9 14" id="KW-0133">Cell shape</keyword>
<comment type="function">
    <text evidence="14">Catalyzes cross-linking of the peptidoglycan cell wall.</text>
</comment>
<dbReference type="Gene3D" id="3.90.1310.10">
    <property type="entry name" value="Penicillin-binding protein 2a (Domain 2)"/>
    <property type="match status" value="1"/>
</dbReference>
<dbReference type="InterPro" id="IPR005311">
    <property type="entry name" value="PBP_dimer"/>
</dbReference>
<evidence type="ECO:0000259" key="16">
    <source>
        <dbReference type="Pfam" id="PF00905"/>
    </source>
</evidence>
<evidence type="ECO:0000313" key="18">
    <source>
        <dbReference type="EMBL" id="WUR14124.1"/>
    </source>
</evidence>
<dbReference type="EC" id="3.4.16.4" evidence="14"/>
<evidence type="ECO:0000256" key="11">
    <source>
        <dbReference type="ARBA" id="ARBA00022989"/>
    </source>
</evidence>
<dbReference type="InterPro" id="IPR050515">
    <property type="entry name" value="Beta-lactam/transpept"/>
</dbReference>
<keyword evidence="3 14" id="KW-1003">Cell membrane</keyword>
<dbReference type="Gene3D" id="3.30.1390.30">
    <property type="entry name" value="Penicillin-binding protein 2a, domain 3"/>
    <property type="match status" value="1"/>
</dbReference>
<keyword evidence="11 14" id="KW-1133">Transmembrane helix</keyword>
<evidence type="ECO:0000313" key="19">
    <source>
        <dbReference type="Proteomes" id="UP000321323"/>
    </source>
</evidence>
<dbReference type="HAMAP" id="MF_02081">
    <property type="entry name" value="MrdA_transpept"/>
    <property type="match status" value="1"/>
</dbReference>
<keyword evidence="13 14" id="KW-0961">Cell wall biogenesis/degradation</keyword>
<keyword evidence="5 14" id="KW-0121">Carboxypeptidase</keyword>
<evidence type="ECO:0000256" key="15">
    <source>
        <dbReference type="SAM" id="MobiDB-lite"/>
    </source>
</evidence>
<comment type="catalytic activity">
    <reaction evidence="14">
        <text>Preferential cleavage: (Ac)2-L-Lys-D-Ala-|-D-Ala. Also transpeptidation of peptidyl-alanyl moieties that are N-acyl substituents of D-alanine.</text>
        <dbReference type="EC" id="3.4.16.4"/>
    </reaction>
</comment>
<organism evidence="18 19">
    <name type="scientific">[Empedobacter] haloabium</name>
    <dbReference type="NCBI Taxonomy" id="592317"/>
    <lineage>
        <taxon>Bacteria</taxon>
        <taxon>Pseudomonadati</taxon>
        <taxon>Pseudomonadota</taxon>
        <taxon>Betaproteobacteria</taxon>
        <taxon>Burkholderiales</taxon>
        <taxon>Oxalobacteraceae</taxon>
        <taxon>Telluria group</taxon>
        <taxon>Telluria group incertae sedis</taxon>
    </lineage>
</organism>
<keyword evidence="8 14" id="KW-0378">Hydrolase</keyword>
<evidence type="ECO:0000256" key="14">
    <source>
        <dbReference type="HAMAP-Rule" id="MF_02081"/>
    </source>
</evidence>
<evidence type="ECO:0000259" key="17">
    <source>
        <dbReference type="Pfam" id="PF03717"/>
    </source>
</evidence>
<keyword evidence="14" id="KW-0862">Zinc</keyword>
<dbReference type="InterPro" id="IPR036138">
    <property type="entry name" value="PBP_dimer_sf"/>
</dbReference>
<evidence type="ECO:0000256" key="8">
    <source>
        <dbReference type="ARBA" id="ARBA00022801"/>
    </source>
</evidence>
<dbReference type="InterPro" id="IPR012338">
    <property type="entry name" value="Beta-lactam/transpept-like"/>
</dbReference>
<comment type="subcellular location">
    <subcellularLocation>
        <location evidence="14">Cell inner membrane</location>
        <topology evidence="14">Single-pass membrane protein</topology>
    </subcellularLocation>
    <subcellularLocation>
        <location evidence="2">Cell membrane</location>
    </subcellularLocation>
    <subcellularLocation>
        <location evidence="1">Membrane</location>
        <topology evidence="1">Single-pass membrane protein</topology>
    </subcellularLocation>
</comment>
<evidence type="ECO:0000256" key="4">
    <source>
        <dbReference type="ARBA" id="ARBA00022519"/>
    </source>
</evidence>
<dbReference type="NCBIfam" id="TIGR03423">
    <property type="entry name" value="pbp2_mrdA"/>
    <property type="match status" value="1"/>
</dbReference>
<gene>
    <name evidence="14 18" type="primary">mrdA</name>
    <name evidence="18" type="ORF">E7V67_003205</name>
</gene>
<dbReference type="Proteomes" id="UP000321323">
    <property type="component" value="Chromosome"/>
</dbReference>
<feature type="binding site" evidence="14">
    <location>
        <position position="365"/>
    </location>
    <ligand>
        <name>Zn(2+)</name>
        <dbReference type="ChEBI" id="CHEBI:29105"/>
    </ligand>
</feature>
<evidence type="ECO:0000256" key="7">
    <source>
        <dbReference type="ARBA" id="ARBA00022692"/>
    </source>
</evidence>
<feature type="compositionally biased region" description="Low complexity" evidence="15">
    <location>
        <begin position="676"/>
        <end position="687"/>
    </location>
</feature>
<name>A0ABZ1UN46_9BURK</name>
<evidence type="ECO:0000256" key="2">
    <source>
        <dbReference type="ARBA" id="ARBA00004236"/>
    </source>
</evidence>
<dbReference type="PANTHER" id="PTHR30627:SF2">
    <property type="entry name" value="PEPTIDOGLYCAN D,D-TRANSPEPTIDASE MRDA"/>
    <property type="match status" value="1"/>
</dbReference>
<comment type="similarity">
    <text evidence="14">Belongs to the transpeptidase family. MrdA subfamily.</text>
</comment>
<comment type="cofactor">
    <cofactor evidence="14">
        <name>Zn(2+)</name>
        <dbReference type="ChEBI" id="CHEBI:29105"/>
    </cofactor>
    <text evidence="14">Binds one Zn(2+) ion per subunit.</text>
</comment>
<feature type="compositionally biased region" description="Low complexity" evidence="15">
    <location>
        <begin position="723"/>
        <end position="761"/>
    </location>
</feature>
<dbReference type="EMBL" id="CP136508">
    <property type="protein sequence ID" value="WUR14124.1"/>
    <property type="molecule type" value="Genomic_DNA"/>
</dbReference>
<feature type="region of interest" description="Disordered" evidence="15">
    <location>
        <begin position="676"/>
        <end position="768"/>
    </location>
</feature>
<dbReference type="SUPFAM" id="SSF56519">
    <property type="entry name" value="Penicillin binding protein dimerisation domain"/>
    <property type="match status" value="1"/>
</dbReference>
<dbReference type="GO" id="GO:0009002">
    <property type="term" value="F:serine-type D-Ala-D-Ala carboxypeptidase activity"/>
    <property type="evidence" value="ECO:0007669"/>
    <property type="project" value="UniProtKB-EC"/>
</dbReference>
<dbReference type="Gene3D" id="3.40.710.10">
    <property type="entry name" value="DD-peptidase/beta-lactamase superfamily"/>
    <property type="match status" value="1"/>
</dbReference>
<evidence type="ECO:0000256" key="13">
    <source>
        <dbReference type="ARBA" id="ARBA00023316"/>
    </source>
</evidence>
<dbReference type="PANTHER" id="PTHR30627">
    <property type="entry name" value="PEPTIDOGLYCAN D,D-TRANSPEPTIDASE"/>
    <property type="match status" value="1"/>
</dbReference>
<evidence type="ECO:0000256" key="6">
    <source>
        <dbReference type="ARBA" id="ARBA00022670"/>
    </source>
</evidence>
<feature type="domain" description="Penicillin-binding protein transpeptidase" evidence="16">
    <location>
        <begin position="269"/>
        <end position="611"/>
    </location>
</feature>
<keyword evidence="7 14" id="KW-0812">Transmembrane</keyword>
<dbReference type="SUPFAM" id="SSF56601">
    <property type="entry name" value="beta-lactamase/transpeptidase-like"/>
    <property type="match status" value="1"/>
</dbReference>
<dbReference type="Pfam" id="PF00905">
    <property type="entry name" value="Transpeptidase"/>
    <property type="match status" value="1"/>
</dbReference>
<dbReference type="Pfam" id="PF03717">
    <property type="entry name" value="PBP_dimer"/>
    <property type="match status" value="1"/>
</dbReference>
<feature type="active site" description="Acyl-ester intermediate" evidence="14">
    <location>
        <position position="328"/>
    </location>
</feature>
<feature type="binding site" evidence="14">
    <location>
        <position position="384"/>
    </location>
    <ligand>
        <name>Zn(2+)</name>
        <dbReference type="ChEBI" id="CHEBI:29105"/>
    </ligand>
</feature>
<keyword evidence="4 14" id="KW-0997">Cell inner membrane</keyword>
<proteinExistence type="inferred from homology"/>
<evidence type="ECO:0000256" key="9">
    <source>
        <dbReference type="ARBA" id="ARBA00022960"/>
    </source>
</evidence>
<dbReference type="InterPro" id="IPR017790">
    <property type="entry name" value="Penicillin-binding_protein_2"/>
</dbReference>